<proteinExistence type="inferred from homology"/>
<evidence type="ECO:0000259" key="6">
    <source>
        <dbReference type="Pfam" id="PF07980"/>
    </source>
</evidence>
<dbReference type="Pfam" id="PF07980">
    <property type="entry name" value="SusD_RagB"/>
    <property type="match status" value="1"/>
</dbReference>
<evidence type="ECO:0000313" key="9">
    <source>
        <dbReference type="Proteomes" id="UP000199149"/>
    </source>
</evidence>
<dbReference type="InterPro" id="IPR033985">
    <property type="entry name" value="SusD-like_N"/>
</dbReference>
<dbReference type="Pfam" id="PF14322">
    <property type="entry name" value="SusD-like_3"/>
    <property type="match status" value="1"/>
</dbReference>
<evidence type="ECO:0000256" key="2">
    <source>
        <dbReference type="ARBA" id="ARBA00006275"/>
    </source>
</evidence>
<sequence>MKKFIILLATVGTTLLGTGCMDSYLDEPSNSDTGNLSETDAYKSVEGINATMAGLLRFQRGQWSDDTFAASTDAGGLYALEFARAVKGNDVIIYNSWYNFDYQNENREPTYRRTIFNWRYPYAMIAKLNQFVKGVENTKTVAEVDKTYYLSQAKALRGFYYFQLALEFNHALKKDPAAVAPPIYTEVTPEGKPMSKLEDLYKFITEDLEYAVQNGSDNRIDNSWVNKQVAAGMLSNVYLSMEEWAKAESMAKIAYKGDVKASLNTVTTYKPIGFNDRTDKEWAWVLPQSSDQSNYYYLAPHAFMDNVTSAYNNGYINVDFVNKFAANDRRKEAFALKSTTLPTTDARYYTTKKFKFSFTSDAAIFRLPEFVLVAAEAAYHQGNVTEANQILNDFKSTRYTGYVNQNLSGTVLFDEILLERRKELYGENGVEWFDAKRLQRGIVRTGNHPKLITLTPNDNRFILKIPQIEIDNNQYIDETVNNGR</sequence>
<organism evidence="8 9">
    <name type="scientific">Algoriella xinjiangensis</name>
    <dbReference type="NCBI Taxonomy" id="684065"/>
    <lineage>
        <taxon>Bacteria</taxon>
        <taxon>Pseudomonadati</taxon>
        <taxon>Bacteroidota</taxon>
        <taxon>Flavobacteriia</taxon>
        <taxon>Flavobacteriales</taxon>
        <taxon>Weeksellaceae</taxon>
        <taxon>Algoriella</taxon>
    </lineage>
</organism>
<dbReference type="InterPro" id="IPR011990">
    <property type="entry name" value="TPR-like_helical_dom_sf"/>
</dbReference>
<feature type="domain" description="RagB/SusD" evidence="6">
    <location>
        <begin position="354"/>
        <end position="438"/>
    </location>
</feature>
<feature type="domain" description="SusD-like N-terminal" evidence="7">
    <location>
        <begin position="89"/>
        <end position="239"/>
    </location>
</feature>
<dbReference type="Proteomes" id="UP000199149">
    <property type="component" value="Unassembled WGS sequence"/>
</dbReference>
<dbReference type="InterPro" id="IPR012944">
    <property type="entry name" value="SusD_RagB_dom"/>
</dbReference>
<dbReference type="OrthoDB" id="1100079at2"/>
<keyword evidence="9" id="KW-1185">Reference proteome</keyword>
<dbReference type="STRING" id="684065.SAMN05421738_103107"/>
<evidence type="ECO:0000313" key="8">
    <source>
        <dbReference type="EMBL" id="SFM84814.1"/>
    </source>
</evidence>
<name>A0A1I4U750_9FLAO</name>
<dbReference type="EMBL" id="FOUZ01000003">
    <property type="protein sequence ID" value="SFM84814.1"/>
    <property type="molecule type" value="Genomic_DNA"/>
</dbReference>
<dbReference type="RefSeq" id="WP_092906669.1">
    <property type="nucleotide sequence ID" value="NZ_FOUZ01000003.1"/>
</dbReference>
<evidence type="ECO:0000256" key="4">
    <source>
        <dbReference type="ARBA" id="ARBA00023136"/>
    </source>
</evidence>
<keyword evidence="4" id="KW-0472">Membrane</keyword>
<dbReference type="Gene3D" id="1.25.40.390">
    <property type="match status" value="1"/>
</dbReference>
<dbReference type="AlphaFoldDB" id="A0A1I4U750"/>
<gene>
    <name evidence="8" type="ORF">SAMN05421738_103107</name>
</gene>
<keyword evidence="3" id="KW-0732">Signal</keyword>
<accession>A0A1I4U750</accession>
<reference evidence="9" key="1">
    <citation type="submission" date="2016-10" db="EMBL/GenBank/DDBJ databases">
        <authorList>
            <person name="Varghese N."/>
            <person name="Submissions S."/>
        </authorList>
    </citation>
    <scope>NUCLEOTIDE SEQUENCE [LARGE SCALE GENOMIC DNA]</scope>
    <source>
        <strain evidence="9">XJ109</strain>
    </source>
</reference>
<keyword evidence="5" id="KW-0998">Cell outer membrane</keyword>
<comment type="similarity">
    <text evidence="2">Belongs to the SusD family.</text>
</comment>
<dbReference type="PROSITE" id="PS51257">
    <property type="entry name" value="PROKAR_LIPOPROTEIN"/>
    <property type="match status" value="1"/>
</dbReference>
<dbReference type="SUPFAM" id="SSF48452">
    <property type="entry name" value="TPR-like"/>
    <property type="match status" value="1"/>
</dbReference>
<evidence type="ECO:0000256" key="1">
    <source>
        <dbReference type="ARBA" id="ARBA00004442"/>
    </source>
</evidence>
<comment type="subcellular location">
    <subcellularLocation>
        <location evidence="1">Cell outer membrane</location>
    </subcellularLocation>
</comment>
<evidence type="ECO:0000259" key="7">
    <source>
        <dbReference type="Pfam" id="PF14322"/>
    </source>
</evidence>
<evidence type="ECO:0000256" key="3">
    <source>
        <dbReference type="ARBA" id="ARBA00022729"/>
    </source>
</evidence>
<protein>
    <submittedName>
        <fullName evidence="8">Starch-binding associating with outer membrane</fullName>
    </submittedName>
</protein>
<evidence type="ECO:0000256" key="5">
    <source>
        <dbReference type="ARBA" id="ARBA00023237"/>
    </source>
</evidence>